<gene>
    <name evidence="1" type="ORF">KME60_10410</name>
</gene>
<dbReference type="Proteomes" id="UP000729701">
    <property type="component" value="Unassembled WGS sequence"/>
</dbReference>
<proteinExistence type="predicted"/>
<evidence type="ECO:0000313" key="2">
    <source>
        <dbReference type="Proteomes" id="UP000729701"/>
    </source>
</evidence>
<dbReference type="AlphaFoldDB" id="A0A951QMU4"/>
<sequence length="72" mass="8051">MNSTQAALRKEVTELAEQAFHRKLISGYGDGPDSEEFQIAFQGKPRHLLLEEARSFLVDLLSGSLINNIFSD</sequence>
<reference evidence="1" key="2">
    <citation type="journal article" date="2022" name="Microbiol. Resour. Announc.">
        <title>Metagenome Sequencing to Explore Phylogenomics of Terrestrial Cyanobacteria.</title>
        <authorList>
            <person name="Ward R.D."/>
            <person name="Stajich J.E."/>
            <person name="Johansen J.R."/>
            <person name="Huntemann M."/>
            <person name="Clum A."/>
            <person name="Foster B."/>
            <person name="Foster B."/>
            <person name="Roux S."/>
            <person name="Palaniappan K."/>
            <person name="Varghese N."/>
            <person name="Mukherjee S."/>
            <person name="Reddy T.B.K."/>
            <person name="Daum C."/>
            <person name="Copeland A."/>
            <person name="Chen I.A."/>
            <person name="Ivanova N.N."/>
            <person name="Kyrpides N.C."/>
            <person name="Shapiro N."/>
            <person name="Eloe-Fadrosh E.A."/>
            <person name="Pietrasiak N."/>
        </authorList>
    </citation>
    <scope>NUCLEOTIDE SEQUENCE</scope>
    <source>
        <strain evidence="1">GSE-NOS-MK-12-04C</strain>
    </source>
</reference>
<organism evidence="1 2">
    <name type="scientific">Cyanomargarita calcarea GSE-NOS-MK-12-04C</name>
    <dbReference type="NCBI Taxonomy" id="2839659"/>
    <lineage>
        <taxon>Bacteria</taxon>
        <taxon>Bacillati</taxon>
        <taxon>Cyanobacteriota</taxon>
        <taxon>Cyanophyceae</taxon>
        <taxon>Nostocales</taxon>
        <taxon>Cyanomargaritaceae</taxon>
        <taxon>Cyanomargarita</taxon>
    </lineage>
</organism>
<dbReference type="EMBL" id="JAHHGZ010000009">
    <property type="protein sequence ID" value="MBW4667822.1"/>
    <property type="molecule type" value="Genomic_DNA"/>
</dbReference>
<evidence type="ECO:0000313" key="1">
    <source>
        <dbReference type="EMBL" id="MBW4667822.1"/>
    </source>
</evidence>
<reference evidence="1" key="1">
    <citation type="submission" date="2021-05" db="EMBL/GenBank/DDBJ databases">
        <authorList>
            <person name="Pietrasiak N."/>
            <person name="Ward R."/>
            <person name="Stajich J.E."/>
            <person name="Kurbessoian T."/>
        </authorList>
    </citation>
    <scope>NUCLEOTIDE SEQUENCE</scope>
    <source>
        <strain evidence="1">GSE-NOS-MK-12-04C</strain>
    </source>
</reference>
<comment type="caution">
    <text evidence="1">The sequence shown here is derived from an EMBL/GenBank/DDBJ whole genome shotgun (WGS) entry which is preliminary data.</text>
</comment>
<protein>
    <submittedName>
        <fullName evidence="1">Uncharacterized protein</fullName>
    </submittedName>
</protein>
<name>A0A951QMU4_9CYAN</name>
<accession>A0A951QMU4</accession>